<dbReference type="InterPro" id="IPR001190">
    <property type="entry name" value="SRCR"/>
</dbReference>
<feature type="disulfide bond" evidence="15">
    <location>
        <begin position="70"/>
        <end position="134"/>
    </location>
</feature>
<comment type="function">
    <text evidence="16">Mediates the post-translational oxidative deamination of lysine residues on target proteins leading to the formation of deaminated lysine (allysine).</text>
</comment>
<dbReference type="SMART" id="SM00202">
    <property type="entry name" value="SR"/>
    <property type="match status" value="3"/>
</dbReference>
<keyword evidence="20" id="KW-1185">Reference proteome</keyword>
<feature type="domain" description="SRCR" evidence="18">
    <location>
        <begin position="44"/>
        <end position="145"/>
    </location>
</feature>
<evidence type="ECO:0000259" key="18">
    <source>
        <dbReference type="PROSITE" id="PS50287"/>
    </source>
</evidence>
<dbReference type="PRINTS" id="PR00258">
    <property type="entry name" value="SPERACTRCPTR"/>
</dbReference>
<dbReference type="GO" id="GO:0005615">
    <property type="term" value="C:extracellular space"/>
    <property type="evidence" value="ECO:0007669"/>
    <property type="project" value="UniProtKB-UniRule"/>
</dbReference>
<keyword evidence="5 16" id="KW-0964">Secreted</keyword>
<dbReference type="GO" id="GO:0016020">
    <property type="term" value="C:membrane"/>
    <property type="evidence" value="ECO:0007669"/>
    <property type="project" value="InterPro"/>
</dbReference>
<reference evidence="19" key="3">
    <citation type="submission" date="2025-09" db="UniProtKB">
        <authorList>
            <consortium name="Ensembl"/>
        </authorList>
    </citation>
    <scope>IDENTIFICATION</scope>
</reference>
<keyword evidence="6 16" id="KW-0479">Metal-binding</keyword>
<accession>A0A8C8WIL5</accession>
<evidence type="ECO:0000256" key="16">
    <source>
        <dbReference type="RuleBase" id="RU367046"/>
    </source>
</evidence>
<dbReference type="Ensembl" id="ENSPLOT00000004926.1">
    <property type="protein sequence ID" value="ENSPLOP00000004469.1"/>
    <property type="gene ID" value="ENSPLOG00000003256.1"/>
</dbReference>
<comment type="similarity">
    <text evidence="3 16">Belongs to the lysyl oxidase family.</text>
</comment>
<comment type="PTM">
    <text evidence="16">The lysine tyrosylquinone cross-link (LTQ) is generated by condensation of the epsilon-amino group of a lysine with a topaquinone produced by oxidation of tyrosine.</text>
</comment>
<dbReference type="Gene3D" id="3.10.250.10">
    <property type="entry name" value="SRCR-like domain"/>
    <property type="match status" value="3"/>
</dbReference>
<dbReference type="GO" id="GO:0005507">
    <property type="term" value="F:copper ion binding"/>
    <property type="evidence" value="ECO:0007669"/>
    <property type="project" value="UniProtKB-UniRule"/>
</dbReference>
<comment type="cofactor">
    <cofactor evidence="1 16">
        <name>Cu cation</name>
        <dbReference type="ChEBI" id="CHEBI:23378"/>
    </cofactor>
</comment>
<dbReference type="PANTHER" id="PTHR45817:SF2">
    <property type="entry name" value="LYSYL OXIDASE HOMOLOG 3"/>
    <property type="match status" value="1"/>
</dbReference>
<evidence type="ECO:0000313" key="20">
    <source>
        <dbReference type="Proteomes" id="UP000694399"/>
    </source>
</evidence>
<evidence type="ECO:0000256" key="9">
    <source>
        <dbReference type="ARBA" id="ARBA00022772"/>
    </source>
</evidence>
<keyword evidence="8" id="KW-0677">Repeat</keyword>
<evidence type="ECO:0000256" key="11">
    <source>
        <dbReference type="ARBA" id="ARBA00023008"/>
    </source>
</evidence>
<evidence type="ECO:0000256" key="7">
    <source>
        <dbReference type="ARBA" id="ARBA00022729"/>
    </source>
</evidence>
<keyword evidence="4 16" id="KW-0886">LTQ</keyword>
<dbReference type="AlphaFoldDB" id="A0A8C8WIL5"/>
<dbReference type="EC" id="1.4.3.13" evidence="16"/>
<feature type="disulfide bond" evidence="15">
    <location>
        <begin position="114"/>
        <end position="124"/>
    </location>
</feature>
<dbReference type="PRINTS" id="PR00074">
    <property type="entry name" value="LYSYLOXIDASE"/>
</dbReference>
<evidence type="ECO:0000256" key="8">
    <source>
        <dbReference type="ARBA" id="ARBA00022737"/>
    </source>
</evidence>
<evidence type="ECO:0000256" key="2">
    <source>
        <dbReference type="ARBA" id="ARBA00004239"/>
    </source>
</evidence>
<name>A0A8C8WIL5_PANLE</name>
<feature type="domain" description="SRCR" evidence="18">
    <location>
        <begin position="162"/>
        <end position="262"/>
    </location>
</feature>
<dbReference type="GeneTree" id="ENSGT00940000158157"/>
<feature type="disulfide bond" evidence="15">
    <location>
        <begin position="231"/>
        <end position="241"/>
    </location>
</feature>
<proteinExistence type="inferred from homology"/>
<evidence type="ECO:0000256" key="3">
    <source>
        <dbReference type="ARBA" id="ARBA00007492"/>
    </source>
</evidence>
<evidence type="ECO:0000256" key="1">
    <source>
        <dbReference type="ARBA" id="ARBA00001935"/>
    </source>
</evidence>
<feature type="domain" description="SRCR" evidence="18">
    <location>
        <begin position="272"/>
        <end position="380"/>
    </location>
</feature>
<evidence type="ECO:0000256" key="6">
    <source>
        <dbReference type="ARBA" id="ARBA00022723"/>
    </source>
</evidence>
<dbReference type="InterPro" id="IPR050912">
    <property type="entry name" value="LOX-like_protein"/>
</dbReference>
<evidence type="ECO:0000256" key="5">
    <source>
        <dbReference type="ARBA" id="ARBA00022525"/>
    </source>
</evidence>
<dbReference type="Proteomes" id="UP000694399">
    <property type="component" value="Chromosome B1"/>
</dbReference>
<dbReference type="FunFam" id="3.10.250.10:FF:000001">
    <property type="entry name" value="Lysyl oxidase 4 isoform X1"/>
    <property type="match status" value="2"/>
</dbReference>
<dbReference type="PANTHER" id="PTHR45817">
    <property type="entry name" value="LYSYL OXIDASE-LIKE-RELATED"/>
    <property type="match status" value="1"/>
</dbReference>
<protein>
    <recommendedName>
        <fullName evidence="16">Lysyl oxidase homolog</fullName>
        <ecNumber evidence="16">1.4.3.13</ecNumber>
    </recommendedName>
</protein>
<reference evidence="19" key="1">
    <citation type="journal article" date="2019" name="bioRxiv">
        <title>Long live the king: chromosome-level assembly of the lion (Panthera leo) using linked-read, Hi-C, and long read data.</title>
        <authorList>
            <person name="Armstrong E.E."/>
            <person name="Taylor R.W."/>
            <person name="Miller D.E."/>
            <person name="Kaelin C."/>
            <person name="Barsh G."/>
            <person name="Hadly E.A."/>
            <person name="Petrov D."/>
        </authorList>
    </citation>
    <scope>NUCLEOTIDE SEQUENCE [LARGE SCALE GENOMIC DNA]</scope>
</reference>
<dbReference type="FunFam" id="3.10.250.10:FF:000008">
    <property type="entry name" value="Lysyl oxidase homolog 2"/>
    <property type="match status" value="1"/>
</dbReference>
<keyword evidence="11 16" id="KW-0186">Copper</keyword>
<dbReference type="InterPro" id="IPR001695">
    <property type="entry name" value="Lysyl_oxidase"/>
</dbReference>
<feature type="chain" id="PRO_5034831043" description="Lysyl oxidase homolog" evidence="17">
    <location>
        <begin position="26"/>
        <end position="608"/>
    </location>
</feature>
<dbReference type="GO" id="GO:0006954">
    <property type="term" value="P:inflammatory response"/>
    <property type="evidence" value="ECO:0007669"/>
    <property type="project" value="TreeGrafter"/>
</dbReference>
<keyword evidence="12 15" id="KW-1015">Disulfide bond</keyword>
<feature type="disulfide bond" evidence="15">
    <location>
        <begin position="83"/>
        <end position="144"/>
    </location>
</feature>
<keyword evidence="13" id="KW-0325">Glycoprotein</keyword>
<dbReference type="PROSITE" id="PS00420">
    <property type="entry name" value="SRCR_1"/>
    <property type="match status" value="1"/>
</dbReference>
<dbReference type="Pfam" id="PF00530">
    <property type="entry name" value="SRCR"/>
    <property type="match status" value="3"/>
</dbReference>
<evidence type="ECO:0000256" key="12">
    <source>
        <dbReference type="ARBA" id="ARBA00023157"/>
    </source>
</evidence>
<evidence type="ECO:0000256" key="15">
    <source>
        <dbReference type="PROSITE-ProRule" id="PRU00196"/>
    </source>
</evidence>
<dbReference type="PROSITE" id="PS00926">
    <property type="entry name" value="LYSYL_OXIDASE"/>
    <property type="match status" value="1"/>
</dbReference>
<feature type="signal peptide" evidence="17">
    <location>
        <begin position="1"/>
        <end position="25"/>
    </location>
</feature>
<reference evidence="19" key="2">
    <citation type="submission" date="2025-08" db="UniProtKB">
        <authorList>
            <consortium name="Ensembl"/>
        </authorList>
    </citation>
    <scope>IDENTIFICATION</scope>
</reference>
<evidence type="ECO:0000256" key="14">
    <source>
        <dbReference type="ARBA" id="ARBA00047861"/>
    </source>
</evidence>
<dbReference type="InterPro" id="IPR019828">
    <property type="entry name" value="Lysyl_oxidase_CS"/>
</dbReference>
<feature type="disulfide bond" evidence="15">
    <location>
        <begin position="187"/>
        <end position="251"/>
    </location>
</feature>
<gene>
    <name evidence="19" type="primary">LOXL3</name>
</gene>
<keyword evidence="10 16" id="KW-0560">Oxidoreductase</keyword>
<comment type="subcellular location">
    <subcellularLocation>
        <location evidence="2 16">Secreted</location>
        <location evidence="2 16">Extracellular space</location>
    </subcellularLocation>
</comment>
<dbReference type="GO" id="GO:0030199">
    <property type="term" value="P:collagen fibril organization"/>
    <property type="evidence" value="ECO:0007669"/>
    <property type="project" value="TreeGrafter"/>
</dbReference>
<dbReference type="InterPro" id="IPR036772">
    <property type="entry name" value="SRCR-like_dom_sf"/>
</dbReference>
<comment type="caution">
    <text evidence="15">Lacks conserved residue(s) required for the propagation of feature annotation.</text>
</comment>
<comment type="catalytic activity">
    <reaction evidence="14 16">
        <text>L-lysyl-[protein] + O2 + H2O = (S)-2-amino-6-oxohexanoyl-[protein] + H2O2 + NH4(+)</text>
        <dbReference type="Rhea" id="RHEA:24544"/>
        <dbReference type="Rhea" id="RHEA-COMP:9752"/>
        <dbReference type="Rhea" id="RHEA-COMP:12448"/>
        <dbReference type="ChEBI" id="CHEBI:15377"/>
        <dbReference type="ChEBI" id="CHEBI:15379"/>
        <dbReference type="ChEBI" id="CHEBI:16240"/>
        <dbReference type="ChEBI" id="CHEBI:28938"/>
        <dbReference type="ChEBI" id="CHEBI:29969"/>
        <dbReference type="ChEBI" id="CHEBI:131803"/>
        <dbReference type="EC" id="1.4.3.13"/>
    </reaction>
</comment>
<feature type="disulfide bond" evidence="15">
    <location>
        <begin position="200"/>
        <end position="261"/>
    </location>
</feature>
<dbReference type="Pfam" id="PF01186">
    <property type="entry name" value="Lysyl_oxidase"/>
    <property type="match status" value="1"/>
</dbReference>
<organism evidence="19 20">
    <name type="scientific">Panthera leo</name>
    <name type="common">Lion</name>
    <dbReference type="NCBI Taxonomy" id="9689"/>
    <lineage>
        <taxon>Eukaryota</taxon>
        <taxon>Metazoa</taxon>
        <taxon>Chordata</taxon>
        <taxon>Craniata</taxon>
        <taxon>Vertebrata</taxon>
        <taxon>Euteleostomi</taxon>
        <taxon>Mammalia</taxon>
        <taxon>Eutheria</taxon>
        <taxon>Laurasiatheria</taxon>
        <taxon>Carnivora</taxon>
        <taxon>Feliformia</taxon>
        <taxon>Felidae</taxon>
        <taxon>Pantherinae</taxon>
        <taxon>Panthera</taxon>
    </lineage>
</organism>
<evidence type="ECO:0000256" key="10">
    <source>
        <dbReference type="ARBA" id="ARBA00023002"/>
    </source>
</evidence>
<keyword evidence="7 17" id="KW-0732">Signal</keyword>
<feature type="disulfide bond" evidence="15">
    <location>
        <begin position="347"/>
        <end position="357"/>
    </location>
</feature>
<evidence type="ECO:0000256" key="4">
    <source>
        <dbReference type="ARBA" id="ARBA00022477"/>
    </source>
</evidence>
<dbReference type="PROSITE" id="PS50287">
    <property type="entry name" value="SRCR_2"/>
    <property type="match status" value="3"/>
</dbReference>
<evidence type="ECO:0000256" key="13">
    <source>
        <dbReference type="ARBA" id="ARBA00023180"/>
    </source>
</evidence>
<evidence type="ECO:0000313" key="19">
    <source>
        <dbReference type="Ensembl" id="ENSPLOP00000004469.1"/>
    </source>
</evidence>
<sequence>MRPVSIWQRSPWGLLLCLLCSSCLGSPSPSTAPEKRAGSQGLRFRLAGFPRKPFEGRVEIQRAGEWGTICDDDFTLQAAHILCRELGFTEATGWTHSAKYGPGTGRIWLDNLSCSGTEQSVTECASRGWGNSDCTHDEDAGVICKDQRLPGFSDSNVIETRVRLKGGAHPGEGRVEVLKASTWGTICDRKWDLQAASVVCRELGFGSAREALSGARMGQGMGAIHLSEVRCSGQEPSLWKCPHKNITAEDCSHSQDAGVRCNLPYTGVETKIRLSGGRSQHEGRVEVQIGGPGSLRWGLICGDDWGTLEAMVACRQLGLGYANHGLQETWYWDSGNITEVVMSGVRCTGSELSLDQCAHHGTHIACKRTGTRFTAGVICSETASDLLLHSALVQETAYIEDRPLHMLYCAAEENCLARSARSANWPYGHRRLLRFSSQIHNLGRADFRPKAGRHSWVWHECHGHYHSMDIFTHYDILTPNGTKVAEGHKASFCLEDTECQEDVSKRYECANFGEQGITVGCWDLYRHDIDCQWIDITDVKPGNYILQVVINPNFEVAESDFTNNAMKCNCKYDGHRIWVHNCHIGDAFSEEANRRFERYPGQTSNQVI</sequence>
<evidence type="ECO:0000256" key="17">
    <source>
        <dbReference type="SAM" id="SignalP"/>
    </source>
</evidence>
<keyword evidence="9 16" id="KW-0801">TPQ</keyword>
<dbReference type="GO" id="GO:0004720">
    <property type="term" value="F:protein-lysine 6-oxidase activity"/>
    <property type="evidence" value="ECO:0007669"/>
    <property type="project" value="UniProtKB-UniRule"/>
</dbReference>
<dbReference type="SUPFAM" id="SSF56487">
    <property type="entry name" value="SRCR-like"/>
    <property type="match status" value="3"/>
</dbReference>